<gene>
    <name evidence="1" type="ORF">LITE_LOCUS17108</name>
</gene>
<dbReference type="AlphaFoldDB" id="A0AAV0K4X8"/>
<protein>
    <submittedName>
        <fullName evidence="1">Uncharacterized protein</fullName>
    </submittedName>
</protein>
<name>A0AAV0K4X8_9ROSI</name>
<evidence type="ECO:0000313" key="1">
    <source>
        <dbReference type="EMBL" id="CAI0416808.1"/>
    </source>
</evidence>
<proteinExistence type="predicted"/>
<evidence type="ECO:0000313" key="2">
    <source>
        <dbReference type="Proteomes" id="UP001154282"/>
    </source>
</evidence>
<dbReference type="Proteomes" id="UP001154282">
    <property type="component" value="Unassembled WGS sequence"/>
</dbReference>
<comment type="caution">
    <text evidence="1">The sequence shown here is derived from an EMBL/GenBank/DDBJ whole genome shotgun (WGS) entry which is preliminary data.</text>
</comment>
<keyword evidence="2" id="KW-1185">Reference proteome</keyword>
<dbReference type="EMBL" id="CAMGYJ010000005">
    <property type="protein sequence ID" value="CAI0416808.1"/>
    <property type="molecule type" value="Genomic_DNA"/>
</dbReference>
<sequence length="50" mass="5866">MPVISRQVLHSRRVGRIKQRLIVHDRKKFDPKAASSEDCEELQYKKTCPS</sequence>
<accession>A0AAV0K4X8</accession>
<reference evidence="1" key="1">
    <citation type="submission" date="2022-08" db="EMBL/GenBank/DDBJ databases">
        <authorList>
            <person name="Gutierrez-Valencia J."/>
        </authorList>
    </citation>
    <scope>NUCLEOTIDE SEQUENCE</scope>
</reference>
<organism evidence="1 2">
    <name type="scientific">Linum tenue</name>
    <dbReference type="NCBI Taxonomy" id="586396"/>
    <lineage>
        <taxon>Eukaryota</taxon>
        <taxon>Viridiplantae</taxon>
        <taxon>Streptophyta</taxon>
        <taxon>Embryophyta</taxon>
        <taxon>Tracheophyta</taxon>
        <taxon>Spermatophyta</taxon>
        <taxon>Magnoliopsida</taxon>
        <taxon>eudicotyledons</taxon>
        <taxon>Gunneridae</taxon>
        <taxon>Pentapetalae</taxon>
        <taxon>rosids</taxon>
        <taxon>fabids</taxon>
        <taxon>Malpighiales</taxon>
        <taxon>Linaceae</taxon>
        <taxon>Linum</taxon>
    </lineage>
</organism>